<dbReference type="EMBL" id="NBIV01000001">
    <property type="protein sequence ID" value="PXF49860.1"/>
    <property type="molecule type" value="Genomic_DNA"/>
</dbReference>
<dbReference type="Gene3D" id="3.40.50.300">
    <property type="entry name" value="P-loop containing nucleotide triphosphate hydrolases"/>
    <property type="match status" value="1"/>
</dbReference>
<dbReference type="InterPro" id="IPR027417">
    <property type="entry name" value="P-loop_NTPase"/>
</dbReference>
<reference evidence="2 3" key="1">
    <citation type="journal article" date="2018" name="Mol. Biol. Evol.">
        <title>Analysis of the draft genome of the red seaweed Gracilariopsis chorda provides insights into genome size evolution in Rhodophyta.</title>
        <authorList>
            <person name="Lee J."/>
            <person name="Yang E.C."/>
            <person name="Graf L."/>
            <person name="Yang J.H."/>
            <person name="Qiu H."/>
            <person name="Zel Zion U."/>
            <person name="Chan C.X."/>
            <person name="Stephens T.G."/>
            <person name="Weber A.P.M."/>
            <person name="Boo G.H."/>
            <person name="Boo S.M."/>
            <person name="Kim K.M."/>
            <person name="Shin Y."/>
            <person name="Jung M."/>
            <person name="Lee S.J."/>
            <person name="Yim H.S."/>
            <person name="Lee J.H."/>
            <person name="Bhattacharya D."/>
            <person name="Yoon H.S."/>
        </authorList>
    </citation>
    <scope>NUCLEOTIDE SEQUENCE [LARGE SCALE GENOMIC DNA]</scope>
    <source>
        <strain evidence="2 3">SKKU-2015</strain>
        <tissue evidence="2">Whole body</tissue>
    </source>
</reference>
<sequence length="480" mass="55492">MPLPSPITAKKRHHLVSSLRRSMPTYALLCTVALAFFVFGVLFSHSVSSMFDASSPQHFGLPTRNLNLLNHAANRPAAAPHQRPHIDAAAHIEQHSVPEHPAEHPHQQHTAHNAPPAAAAQHRDSDNPPPDCCVGMWRSWPISQHYDYTHLHQVATHLNFTNNTLLNYFHMHKTGGVTTKVEVMVLIRRYENRIQMTTANRPLTVIETCYQQNYTDPEHNRLESTWHCDFGQVEGFTPHKLATIDMVMGHQYWEEGCETYFGPIRDVKHFSIFRHPLARKLSFFYHFFVRNLQRDENHVSKDEVIAFLLGDGMPENDALTRDAGPNYYASRMISDGVTGFVNHRYVIPKHKEEEAIANVLHKLQNKYAFVGLQLQPEASQCMLQKMVQVFAHVHGLDKMYGTPKLSESKKRLNTGGYPWTPRKIWGVMTAEQRQRYREVERVDLAIYDHVVQRFKEDLKAFACEHRVHHDQWIEDRFDDL</sequence>
<feature type="region of interest" description="Disordered" evidence="1">
    <location>
        <begin position="99"/>
        <end position="128"/>
    </location>
</feature>
<gene>
    <name evidence="2" type="ORF">BWQ96_00020</name>
</gene>
<protein>
    <submittedName>
        <fullName evidence="2">Uncharacterized protein</fullName>
    </submittedName>
</protein>
<dbReference type="AlphaFoldDB" id="A0A2V3JBK5"/>
<feature type="compositionally biased region" description="Low complexity" evidence="1">
    <location>
        <begin position="108"/>
        <end position="120"/>
    </location>
</feature>
<evidence type="ECO:0000313" key="2">
    <source>
        <dbReference type="EMBL" id="PXF49860.1"/>
    </source>
</evidence>
<proteinExistence type="predicted"/>
<dbReference type="OrthoDB" id="10438468at2759"/>
<dbReference type="Proteomes" id="UP000247409">
    <property type="component" value="Unassembled WGS sequence"/>
</dbReference>
<comment type="caution">
    <text evidence="2">The sequence shown here is derived from an EMBL/GenBank/DDBJ whole genome shotgun (WGS) entry which is preliminary data.</text>
</comment>
<accession>A0A2V3JBK5</accession>
<organism evidence="2 3">
    <name type="scientific">Gracilariopsis chorda</name>
    <dbReference type="NCBI Taxonomy" id="448386"/>
    <lineage>
        <taxon>Eukaryota</taxon>
        <taxon>Rhodophyta</taxon>
        <taxon>Florideophyceae</taxon>
        <taxon>Rhodymeniophycidae</taxon>
        <taxon>Gracilariales</taxon>
        <taxon>Gracilariaceae</taxon>
        <taxon>Gracilariopsis</taxon>
    </lineage>
</organism>
<name>A0A2V3JBK5_9FLOR</name>
<evidence type="ECO:0000256" key="1">
    <source>
        <dbReference type="SAM" id="MobiDB-lite"/>
    </source>
</evidence>
<evidence type="ECO:0000313" key="3">
    <source>
        <dbReference type="Proteomes" id="UP000247409"/>
    </source>
</evidence>
<keyword evidence="3" id="KW-1185">Reference proteome</keyword>